<protein>
    <recommendedName>
        <fullName evidence="4">Small ribosomal subunit protein uS9</fullName>
    </recommendedName>
    <alternativeName>
        <fullName evidence="5">30S ribosomal protein S9</fullName>
    </alternativeName>
</protein>
<evidence type="ECO:0000256" key="1">
    <source>
        <dbReference type="ARBA" id="ARBA00005251"/>
    </source>
</evidence>
<keyword evidence="3" id="KW-0687">Ribonucleoprotein</keyword>
<organism evidence="7 8">
    <name type="scientific">Candidatus Vidania fulgoroideorum</name>
    <dbReference type="NCBI Taxonomy" id="881286"/>
    <lineage>
        <taxon>Bacteria</taxon>
        <taxon>Pseudomonadati</taxon>
        <taxon>Pseudomonadota</taxon>
        <taxon>Betaproteobacteria</taxon>
        <taxon>Candidatus Vidania</taxon>
    </lineage>
</organism>
<dbReference type="Pfam" id="PF00380">
    <property type="entry name" value="Ribosomal_S9"/>
    <property type="match status" value="1"/>
</dbReference>
<feature type="transmembrane region" description="Helical" evidence="6">
    <location>
        <begin position="58"/>
        <end position="83"/>
    </location>
</feature>
<dbReference type="Proteomes" id="UP000663602">
    <property type="component" value="Chromosome"/>
</dbReference>
<dbReference type="GO" id="GO:0006412">
    <property type="term" value="P:translation"/>
    <property type="evidence" value="ECO:0007669"/>
    <property type="project" value="InterPro"/>
</dbReference>
<feature type="transmembrane region" description="Helical" evidence="6">
    <location>
        <begin position="20"/>
        <end position="38"/>
    </location>
</feature>
<dbReference type="GO" id="GO:0003735">
    <property type="term" value="F:structural constituent of ribosome"/>
    <property type="evidence" value="ECO:0007669"/>
    <property type="project" value="InterPro"/>
</dbReference>
<evidence type="ECO:0000256" key="3">
    <source>
        <dbReference type="ARBA" id="ARBA00023274"/>
    </source>
</evidence>
<evidence type="ECO:0000313" key="7">
    <source>
        <dbReference type="EMBL" id="QSW37855.1"/>
    </source>
</evidence>
<dbReference type="EMBL" id="CP071410">
    <property type="protein sequence ID" value="QSW37855.1"/>
    <property type="molecule type" value="Genomic_DNA"/>
</dbReference>
<sequence>MILGSFCAAVGKRKSSTARVLMRLGSGLFFINNIYFFRYFTSVTTRMLINEVLCAFNYLVFDIFVTLNGGGICGQVLALRLALCRCLCVYDSRFVSVFKSMGFLNYDSRVVERKKIGFVKSRKRKQFSKR</sequence>
<dbReference type="PANTHER" id="PTHR21569">
    <property type="entry name" value="RIBOSOMAL PROTEIN S9"/>
    <property type="match status" value="1"/>
</dbReference>
<dbReference type="InterPro" id="IPR020568">
    <property type="entry name" value="Ribosomal_Su5_D2-typ_SF"/>
</dbReference>
<dbReference type="GO" id="GO:0003723">
    <property type="term" value="F:RNA binding"/>
    <property type="evidence" value="ECO:0007669"/>
    <property type="project" value="TreeGrafter"/>
</dbReference>
<keyword evidence="6" id="KW-0472">Membrane</keyword>
<dbReference type="NCBIfam" id="NF001099">
    <property type="entry name" value="PRK00132.1"/>
    <property type="match status" value="1"/>
</dbReference>
<evidence type="ECO:0000256" key="5">
    <source>
        <dbReference type="ARBA" id="ARBA00035523"/>
    </source>
</evidence>
<accession>A0A974X770</accession>
<evidence type="ECO:0000256" key="2">
    <source>
        <dbReference type="ARBA" id="ARBA00022980"/>
    </source>
</evidence>
<evidence type="ECO:0000313" key="8">
    <source>
        <dbReference type="Proteomes" id="UP000663602"/>
    </source>
</evidence>
<proteinExistence type="inferred from homology"/>
<name>A0A974X770_9PROT</name>
<comment type="similarity">
    <text evidence="1">Belongs to the universal ribosomal protein uS9 family.</text>
</comment>
<dbReference type="SUPFAM" id="SSF54211">
    <property type="entry name" value="Ribosomal protein S5 domain 2-like"/>
    <property type="match status" value="1"/>
</dbReference>
<dbReference type="InterPro" id="IPR023035">
    <property type="entry name" value="Ribosomal_uS9_bac/plastid"/>
</dbReference>
<keyword evidence="2 7" id="KW-0689">Ribosomal protein</keyword>
<dbReference type="PANTHER" id="PTHR21569:SF1">
    <property type="entry name" value="SMALL RIBOSOMAL SUBUNIT PROTEIN US9M"/>
    <property type="match status" value="1"/>
</dbReference>
<keyword evidence="6" id="KW-1133">Transmembrane helix</keyword>
<dbReference type="Gene3D" id="3.30.230.10">
    <property type="match status" value="1"/>
</dbReference>
<evidence type="ECO:0000256" key="4">
    <source>
        <dbReference type="ARBA" id="ARBA00035259"/>
    </source>
</evidence>
<reference evidence="7" key="1">
    <citation type="submission" date="2021-02" db="EMBL/GenBank/DDBJ databases">
        <authorList>
            <person name="Franco D."/>
        </authorList>
    </citation>
    <scope>NUCLEOTIDE SEQUENCE</scope>
    <source>
        <strain evidence="7">DICMUL</strain>
    </source>
</reference>
<dbReference type="InterPro" id="IPR014721">
    <property type="entry name" value="Ribsml_uS5_D2-typ_fold_subgr"/>
</dbReference>
<dbReference type="InterPro" id="IPR000754">
    <property type="entry name" value="Ribosomal_uS9"/>
</dbReference>
<gene>
    <name evidence="7" type="primary">rpsI</name>
    <name evidence="7" type="ORF">JSR02_00090</name>
</gene>
<reference evidence="7" key="2">
    <citation type="submission" date="2021-03" db="EMBL/GenBank/DDBJ databases">
        <title>Alternative transmission patterns in independently acquired nutritional co-symbionts of Dictyopharidae planthoppers.</title>
        <authorList>
            <person name="Michalik A."/>
            <person name="Lukasik P."/>
        </authorList>
    </citation>
    <scope>NUCLEOTIDE SEQUENCE</scope>
    <source>
        <strain evidence="7">DICMUL</strain>
    </source>
</reference>
<dbReference type="AlphaFoldDB" id="A0A974X770"/>
<dbReference type="GO" id="GO:0022627">
    <property type="term" value="C:cytosolic small ribosomal subunit"/>
    <property type="evidence" value="ECO:0007669"/>
    <property type="project" value="TreeGrafter"/>
</dbReference>
<evidence type="ECO:0000256" key="6">
    <source>
        <dbReference type="SAM" id="Phobius"/>
    </source>
</evidence>
<keyword evidence="6" id="KW-0812">Transmembrane</keyword>